<protein>
    <recommendedName>
        <fullName evidence="1">Methyltransferase type 11 domain-containing protein</fullName>
    </recommendedName>
</protein>
<sequence length="222" mass="24792">MQKFHLIATETLDVWIKAGKNIFEEDATGYDSWFDKHPILFENELQAIRMLLPNEVKGLEIGVGTGRFALALGVKEGLEPAKGMAKIAAQRGIQVKEGIAEALPYEGESFDFLLMVTTLCFLDDIPKAFVEAHRVLRKNGHLVIGLIDKNSPLGRQYEQEKANNPWYKNAHFHSTEEISELLSTAGFSGFKYCQTLFSTEEIPEKPISGFGKGSFVVIQAKK</sequence>
<evidence type="ECO:0000259" key="1">
    <source>
        <dbReference type="Pfam" id="PF08241"/>
    </source>
</evidence>
<dbReference type="PANTHER" id="PTHR42912:SF80">
    <property type="entry name" value="METHYLTRANSFERASE DOMAIN-CONTAINING PROTEIN"/>
    <property type="match status" value="1"/>
</dbReference>
<organism evidence="2 3">
    <name type="scientific">Cecembia lonarensis (strain CCUG 58316 / KCTC 22772 / LW9)</name>
    <dbReference type="NCBI Taxonomy" id="1225176"/>
    <lineage>
        <taxon>Bacteria</taxon>
        <taxon>Pseudomonadati</taxon>
        <taxon>Bacteroidota</taxon>
        <taxon>Cytophagia</taxon>
        <taxon>Cytophagales</taxon>
        <taxon>Cyclobacteriaceae</taxon>
        <taxon>Cecembia</taxon>
    </lineage>
</organism>
<proteinExistence type="predicted"/>
<dbReference type="AlphaFoldDB" id="K1LY81"/>
<comment type="caution">
    <text evidence="2">The sequence shown here is derived from an EMBL/GenBank/DDBJ whole genome shotgun (WGS) entry which is preliminary data.</text>
</comment>
<dbReference type="EMBL" id="AMGM01000033">
    <property type="protein sequence ID" value="EKB49094.1"/>
    <property type="molecule type" value="Genomic_DNA"/>
</dbReference>
<dbReference type="OrthoDB" id="9770553at2"/>
<dbReference type="GO" id="GO:0008757">
    <property type="term" value="F:S-adenosylmethionine-dependent methyltransferase activity"/>
    <property type="evidence" value="ECO:0007669"/>
    <property type="project" value="InterPro"/>
</dbReference>
<gene>
    <name evidence="2" type="ORF">B879_02281</name>
</gene>
<dbReference type="CDD" id="cd02440">
    <property type="entry name" value="AdoMet_MTases"/>
    <property type="match status" value="1"/>
</dbReference>
<dbReference type="Proteomes" id="UP000004478">
    <property type="component" value="Unassembled WGS sequence"/>
</dbReference>
<keyword evidence="3" id="KW-1185">Reference proteome</keyword>
<dbReference type="InterPro" id="IPR013216">
    <property type="entry name" value="Methyltransf_11"/>
</dbReference>
<reference evidence="2 3" key="1">
    <citation type="journal article" date="2012" name="J. Bacteriol.">
        <title>Draft Genome Sequence of Cecembia lonarensis Strain LW9T, Isolated from Lonar Lake, a Haloalkaline Lake in India.</title>
        <authorList>
            <person name="Shivaji S."/>
            <person name="Ara S."/>
            <person name="Singh A."/>
            <person name="Pinnaka A.K."/>
        </authorList>
    </citation>
    <scope>NUCLEOTIDE SEQUENCE [LARGE SCALE GENOMIC DNA]</scope>
    <source>
        <strain evidence="2 3">LW9</strain>
    </source>
</reference>
<dbReference type="PANTHER" id="PTHR42912">
    <property type="entry name" value="METHYLTRANSFERASE"/>
    <property type="match status" value="1"/>
</dbReference>
<dbReference type="InterPro" id="IPR029063">
    <property type="entry name" value="SAM-dependent_MTases_sf"/>
</dbReference>
<name>K1LY81_CECL9</name>
<dbReference type="Gene3D" id="3.40.50.150">
    <property type="entry name" value="Vaccinia Virus protein VP39"/>
    <property type="match status" value="1"/>
</dbReference>
<accession>K1LY81</accession>
<feature type="domain" description="Methyltransferase type 11" evidence="1">
    <location>
        <begin position="59"/>
        <end position="144"/>
    </location>
</feature>
<dbReference type="Pfam" id="PF08241">
    <property type="entry name" value="Methyltransf_11"/>
    <property type="match status" value="1"/>
</dbReference>
<evidence type="ECO:0000313" key="3">
    <source>
        <dbReference type="Proteomes" id="UP000004478"/>
    </source>
</evidence>
<dbReference type="InterPro" id="IPR050508">
    <property type="entry name" value="Methyltransf_Superfamily"/>
</dbReference>
<dbReference type="SUPFAM" id="SSF53335">
    <property type="entry name" value="S-adenosyl-L-methionine-dependent methyltransferases"/>
    <property type="match status" value="1"/>
</dbReference>
<evidence type="ECO:0000313" key="2">
    <source>
        <dbReference type="EMBL" id="EKB49094.1"/>
    </source>
</evidence>